<feature type="transmembrane region" description="Helical" evidence="5">
    <location>
        <begin position="69"/>
        <end position="91"/>
    </location>
</feature>
<name>A0AAU9U5L9_EUPED</name>
<comment type="caution">
    <text evidence="6">The sequence shown here is derived from an EMBL/GenBank/DDBJ whole genome shotgun (WGS) entry which is preliminary data.</text>
</comment>
<gene>
    <name evidence="6" type="ORF">EEDITHA_LOCUS10001</name>
</gene>
<sequence length="126" mass="13971">MDHLLSQDDHDHDHDHENDTEGVVIAKGVSMAVLFCASMICGIVPLFLAKKFRWISPDEAGNLKSKNRVVMTLLSFGGGVLLSTTFLHLLPEVNHNIEDLQGVIVYSTCLNSIIMWSTYLNTLCKA</sequence>
<accession>A0AAU9U5L9</accession>
<feature type="transmembrane region" description="Helical" evidence="5">
    <location>
        <begin position="24"/>
        <end position="48"/>
    </location>
</feature>
<dbReference type="Pfam" id="PF02535">
    <property type="entry name" value="Zip"/>
    <property type="match status" value="1"/>
</dbReference>
<evidence type="ECO:0000256" key="1">
    <source>
        <dbReference type="ARBA" id="ARBA00004141"/>
    </source>
</evidence>
<keyword evidence="3 5" id="KW-1133">Transmembrane helix</keyword>
<dbReference type="EMBL" id="CAKOGL010000014">
    <property type="protein sequence ID" value="CAH2094438.1"/>
    <property type="molecule type" value="Genomic_DNA"/>
</dbReference>
<dbReference type="InterPro" id="IPR003689">
    <property type="entry name" value="ZIP"/>
</dbReference>
<dbReference type="GO" id="GO:0046873">
    <property type="term" value="F:metal ion transmembrane transporter activity"/>
    <property type="evidence" value="ECO:0007669"/>
    <property type="project" value="InterPro"/>
</dbReference>
<evidence type="ECO:0000256" key="5">
    <source>
        <dbReference type="SAM" id="Phobius"/>
    </source>
</evidence>
<reference evidence="6" key="1">
    <citation type="submission" date="2022-03" db="EMBL/GenBank/DDBJ databases">
        <authorList>
            <person name="Tunstrom K."/>
        </authorList>
    </citation>
    <scope>NUCLEOTIDE SEQUENCE</scope>
</reference>
<dbReference type="Proteomes" id="UP001153954">
    <property type="component" value="Unassembled WGS sequence"/>
</dbReference>
<dbReference type="AlphaFoldDB" id="A0AAU9U5L9"/>
<organism evidence="6 7">
    <name type="scientific">Euphydryas editha</name>
    <name type="common">Edith's checkerspot</name>
    <dbReference type="NCBI Taxonomy" id="104508"/>
    <lineage>
        <taxon>Eukaryota</taxon>
        <taxon>Metazoa</taxon>
        <taxon>Ecdysozoa</taxon>
        <taxon>Arthropoda</taxon>
        <taxon>Hexapoda</taxon>
        <taxon>Insecta</taxon>
        <taxon>Pterygota</taxon>
        <taxon>Neoptera</taxon>
        <taxon>Endopterygota</taxon>
        <taxon>Lepidoptera</taxon>
        <taxon>Glossata</taxon>
        <taxon>Ditrysia</taxon>
        <taxon>Papilionoidea</taxon>
        <taxon>Nymphalidae</taxon>
        <taxon>Nymphalinae</taxon>
        <taxon>Euphydryas</taxon>
    </lineage>
</organism>
<evidence type="ECO:0000256" key="2">
    <source>
        <dbReference type="ARBA" id="ARBA00022692"/>
    </source>
</evidence>
<keyword evidence="7" id="KW-1185">Reference proteome</keyword>
<evidence type="ECO:0000256" key="4">
    <source>
        <dbReference type="ARBA" id="ARBA00023136"/>
    </source>
</evidence>
<protein>
    <submittedName>
        <fullName evidence="6">Uncharacterized protein</fullName>
    </submittedName>
</protein>
<evidence type="ECO:0000313" key="7">
    <source>
        <dbReference type="Proteomes" id="UP001153954"/>
    </source>
</evidence>
<keyword evidence="4 5" id="KW-0472">Membrane</keyword>
<dbReference type="GO" id="GO:0016020">
    <property type="term" value="C:membrane"/>
    <property type="evidence" value="ECO:0007669"/>
    <property type="project" value="UniProtKB-SubCell"/>
</dbReference>
<feature type="transmembrane region" description="Helical" evidence="5">
    <location>
        <begin position="103"/>
        <end position="124"/>
    </location>
</feature>
<evidence type="ECO:0000313" key="6">
    <source>
        <dbReference type="EMBL" id="CAH2094438.1"/>
    </source>
</evidence>
<proteinExistence type="predicted"/>
<keyword evidence="2 5" id="KW-0812">Transmembrane</keyword>
<evidence type="ECO:0000256" key="3">
    <source>
        <dbReference type="ARBA" id="ARBA00022989"/>
    </source>
</evidence>
<comment type="subcellular location">
    <subcellularLocation>
        <location evidence="1">Membrane</location>
        <topology evidence="1">Multi-pass membrane protein</topology>
    </subcellularLocation>
</comment>